<dbReference type="GO" id="GO:0046872">
    <property type="term" value="F:metal ion binding"/>
    <property type="evidence" value="ECO:0007669"/>
    <property type="project" value="UniProtKB-KW"/>
</dbReference>
<dbReference type="PANTHER" id="PTHR33546:SF1">
    <property type="entry name" value="LARGE, MULTIFUNCTIONAL SECRETED PROTEIN"/>
    <property type="match status" value="1"/>
</dbReference>
<dbReference type="AlphaFoldDB" id="A0A3D3QZ98"/>
<dbReference type="NCBIfam" id="TIGR02604">
    <property type="entry name" value="Piru_Ver_Nterm"/>
    <property type="match status" value="1"/>
</dbReference>
<evidence type="ECO:0000256" key="5">
    <source>
        <dbReference type="SAM" id="Coils"/>
    </source>
</evidence>
<dbReference type="GO" id="GO:0020037">
    <property type="term" value="F:heme binding"/>
    <property type="evidence" value="ECO:0007669"/>
    <property type="project" value="InterPro"/>
</dbReference>
<dbReference type="InterPro" id="IPR036909">
    <property type="entry name" value="Cyt_c-like_dom_sf"/>
</dbReference>
<evidence type="ECO:0000259" key="6">
    <source>
        <dbReference type="PROSITE" id="PS51007"/>
    </source>
</evidence>
<feature type="coiled-coil region" evidence="5">
    <location>
        <begin position="818"/>
        <end position="845"/>
    </location>
</feature>
<evidence type="ECO:0000256" key="3">
    <source>
        <dbReference type="ARBA" id="ARBA00023004"/>
    </source>
</evidence>
<dbReference type="InterPro" id="IPR011989">
    <property type="entry name" value="ARM-like"/>
</dbReference>
<organism evidence="7 8">
    <name type="scientific">Gimesia maris</name>
    <dbReference type="NCBI Taxonomy" id="122"/>
    <lineage>
        <taxon>Bacteria</taxon>
        <taxon>Pseudomonadati</taxon>
        <taxon>Planctomycetota</taxon>
        <taxon>Planctomycetia</taxon>
        <taxon>Planctomycetales</taxon>
        <taxon>Planctomycetaceae</taxon>
        <taxon>Gimesia</taxon>
    </lineage>
</organism>
<dbReference type="GO" id="GO:0009055">
    <property type="term" value="F:electron transfer activity"/>
    <property type="evidence" value="ECO:0007669"/>
    <property type="project" value="InterPro"/>
</dbReference>
<evidence type="ECO:0000313" key="7">
    <source>
        <dbReference type="EMBL" id="HCO21913.1"/>
    </source>
</evidence>
<dbReference type="Proteomes" id="UP000263642">
    <property type="component" value="Unassembled WGS sequence"/>
</dbReference>
<dbReference type="InterPro" id="IPR055557">
    <property type="entry name" value="DUF7133"/>
</dbReference>
<dbReference type="Pfam" id="PF00034">
    <property type="entry name" value="Cytochrom_C"/>
    <property type="match status" value="1"/>
</dbReference>
<protein>
    <submittedName>
        <fullName evidence="7">Dehydrogenase</fullName>
    </submittedName>
</protein>
<dbReference type="PANTHER" id="PTHR33546">
    <property type="entry name" value="LARGE, MULTIFUNCTIONAL SECRETED PROTEIN-RELATED"/>
    <property type="match status" value="1"/>
</dbReference>
<evidence type="ECO:0000256" key="4">
    <source>
        <dbReference type="PROSITE-ProRule" id="PRU00433"/>
    </source>
</evidence>
<dbReference type="Gene3D" id="1.25.10.10">
    <property type="entry name" value="Leucine-rich Repeat Variant"/>
    <property type="match status" value="1"/>
</dbReference>
<dbReference type="EMBL" id="DQAY01000017">
    <property type="protein sequence ID" value="HCO21913.1"/>
    <property type="molecule type" value="Genomic_DNA"/>
</dbReference>
<dbReference type="Pfam" id="PF13646">
    <property type="entry name" value="HEAT_2"/>
    <property type="match status" value="1"/>
</dbReference>
<dbReference type="InterPro" id="IPR013428">
    <property type="entry name" value="Membrane-bound_put_N"/>
</dbReference>
<proteinExistence type="predicted"/>
<keyword evidence="2 4" id="KW-0479">Metal-binding</keyword>
<feature type="domain" description="Cytochrome c" evidence="6">
    <location>
        <begin position="882"/>
        <end position="1015"/>
    </location>
</feature>
<keyword evidence="5" id="KW-0175">Coiled coil</keyword>
<dbReference type="Pfam" id="PF23500">
    <property type="entry name" value="DUF7133"/>
    <property type="match status" value="1"/>
</dbReference>
<dbReference type="PROSITE" id="PS51007">
    <property type="entry name" value="CYTC"/>
    <property type="match status" value="1"/>
</dbReference>
<keyword evidence="3 4" id="KW-0408">Iron</keyword>
<dbReference type="NCBIfam" id="TIGR02603">
    <property type="entry name" value="CxxCH_TIGR02603"/>
    <property type="match status" value="1"/>
</dbReference>
<evidence type="ECO:0000256" key="2">
    <source>
        <dbReference type="ARBA" id="ARBA00022723"/>
    </source>
</evidence>
<dbReference type="SUPFAM" id="SSF50952">
    <property type="entry name" value="Soluble quinoprotein glucose dehydrogenase"/>
    <property type="match status" value="1"/>
</dbReference>
<name>A0A3D3QZ98_9PLAN</name>
<sequence>MRSVSKRSLFCLATGCLSIVLLFTSGYFSRATAQKPLADEGDLAKRLKRIPATSPQESLKGFKLEQGFQLELVASEPDVMDPVDACFDENGQLFVAEMRGYPYLPDQVPDYFDRPVRKNAGVIRLLKDTTGDGKMDKSIVFADTITWPTSVCCYDGGVYVIAPPNIYYFKDTDGDDKADIRETVFTGLKTNNVQGLANNLKWSLDNHIYFAGGTNGGSILKDGKEVIPSGRRDLKLNPKTRALEPVSGGSQFGHSMDDWGNRFVCSNSNHIQHVVYPSHYLKRNEYLAVPGVLRTAARKGAAAPVFRRSPPEPYRVVRTARRAADPNFRKRLSPTELVATGFFTSATGVTIYRGSAYPKKYQGNAFIGDVGGNLIHRKTMDENGATYVATRADEQTEFITSNDNWFRPVNFVNAPDGTLWVLDMYRETIEHPFSIPEDIKRHLDLESGHDRGRIYRLVHPQGNQYPVQKLGEMSVEQLVQQLESPNVWNRETAQRLIWERQDQTAVPYLVKLFETSTQPLGRLHALWTLDGLNALEADLLLKALKDPHAGIREHAIRLSEKQAQDSPELSRAVLALTSDPSYRVQLQLAFSLGEFDNQAAITGLTKLVDSPNYDGDMQVAVLTSSAQIAGPLAVNFLKAAEGKLSGGKRSLVIELLRISGAKKDTTDALTVLEFVSNDAVSLSEKQLVLGALGEGLGRRGASLATLLKDPKLDPAVKQRFDKTIADAVAMVTEEDKPVADRVAAIRLLGFFDFSVSGDVLAEVLNPRSSPKIQEAAVASLSRMDHPDVSGALLENWSAFSPAVRADVVDALLGSSARIDSLLKAIQGKQVKLNELSRDKKDLLLNHPDKGIRKRAQKVVGGEVNSDRAKIVRSYEAALELKGDTVNGQKVYMKNCAACHKVGDKGHNVGPNLATTKNKSDNDLLIAILDPSREAQSNYNAYTIVTEQGKLYTGIIAAETATSYTIRRAEGKEDIILRNNIDTLLSNGVSLMPNGLEKEISPQQMADLLQFIKTLEAPPEK</sequence>
<dbReference type="Gene3D" id="1.10.760.10">
    <property type="entry name" value="Cytochrome c-like domain"/>
    <property type="match status" value="1"/>
</dbReference>
<evidence type="ECO:0000313" key="8">
    <source>
        <dbReference type="Proteomes" id="UP000263642"/>
    </source>
</evidence>
<comment type="caution">
    <text evidence="7">The sequence shown here is derived from an EMBL/GenBank/DDBJ whole genome shotgun (WGS) entry which is preliminary data.</text>
</comment>
<dbReference type="SUPFAM" id="SSF48371">
    <property type="entry name" value="ARM repeat"/>
    <property type="match status" value="1"/>
</dbReference>
<keyword evidence="1 4" id="KW-0349">Heme</keyword>
<evidence type="ECO:0000256" key="1">
    <source>
        <dbReference type="ARBA" id="ARBA00022617"/>
    </source>
</evidence>
<dbReference type="SUPFAM" id="SSF46626">
    <property type="entry name" value="Cytochrome c"/>
    <property type="match status" value="1"/>
</dbReference>
<dbReference type="InterPro" id="IPR013427">
    <property type="entry name" value="Haem-bd_dom_put"/>
</dbReference>
<dbReference type="Gene3D" id="2.120.10.30">
    <property type="entry name" value="TolB, C-terminal domain"/>
    <property type="match status" value="1"/>
</dbReference>
<accession>A0A3D3QZ98</accession>
<dbReference type="InterPro" id="IPR011041">
    <property type="entry name" value="Quinoprot_gluc/sorb_DH_b-prop"/>
</dbReference>
<dbReference type="InterPro" id="IPR009056">
    <property type="entry name" value="Cyt_c-like_dom"/>
</dbReference>
<gene>
    <name evidence="7" type="ORF">DIT97_02130</name>
</gene>
<reference evidence="7 8" key="1">
    <citation type="journal article" date="2018" name="Nat. Biotechnol.">
        <title>A standardized bacterial taxonomy based on genome phylogeny substantially revises the tree of life.</title>
        <authorList>
            <person name="Parks D.H."/>
            <person name="Chuvochina M."/>
            <person name="Waite D.W."/>
            <person name="Rinke C."/>
            <person name="Skarshewski A."/>
            <person name="Chaumeil P.A."/>
            <person name="Hugenholtz P."/>
        </authorList>
    </citation>
    <scope>NUCLEOTIDE SEQUENCE [LARGE SCALE GENOMIC DNA]</scope>
    <source>
        <strain evidence="7">UBA9375</strain>
    </source>
</reference>
<dbReference type="InterPro" id="IPR016024">
    <property type="entry name" value="ARM-type_fold"/>
</dbReference>
<dbReference type="InterPro" id="IPR011042">
    <property type="entry name" value="6-blade_b-propeller_TolB-like"/>
</dbReference>